<gene>
    <name evidence="1" type="ORF">AFUS01_LOCUS13716</name>
</gene>
<keyword evidence="2" id="KW-1185">Reference proteome</keyword>
<name>A0A8J2JUI3_9HEXA</name>
<dbReference type="EMBL" id="CAJVCH010112968">
    <property type="protein sequence ID" value="CAG7724716.1"/>
    <property type="molecule type" value="Genomic_DNA"/>
</dbReference>
<protein>
    <submittedName>
        <fullName evidence="1">Uncharacterized protein</fullName>
    </submittedName>
</protein>
<sequence length="90" mass="10239">MRQTCPAYNLQSQVHISSNKSLDLTCRLIVGEYYCIVGIKYQDQLKLHISNDHSGAHRIGQNFPIRNVSLQESRYLELSRSFSSCSVFSG</sequence>
<accession>A0A8J2JUI3</accession>
<organism evidence="1 2">
    <name type="scientific">Allacma fusca</name>
    <dbReference type="NCBI Taxonomy" id="39272"/>
    <lineage>
        <taxon>Eukaryota</taxon>
        <taxon>Metazoa</taxon>
        <taxon>Ecdysozoa</taxon>
        <taxon>Arthropoda</taxon>
        <taxon>Hexapoda</taxon>
        <taxon>Collembola</taxon>
        <taxon>Symphypleona</taxon>
        <taxon>Sminthuridae</taxon>
        <taxon>Allacma</taxon>
    </lineage>
</organism>
<reference evidence="1" key="1">
    <citation type="submission" date="2021-06" db="EMBL/GenBank/DDBJ databases">
        <authorList>
            <person name="Hodson N. C."/>
            <person name="Mongue J. A."/>
            <person name="Jaron S. K."/>
        </authorList>
    </citation>
    <scope>NUCLEOTIDE SEQUENCE</scope>
</reference>
<dbReference type="AlphaFoldDB" id="A0A8J2JUI3"/>
<evidence type="ECO:0000313" key="2">
    <source>
        <dbReference type="Proteomes" id="UP000708208"/>
    </source>
</evidence>
<evidence type="ECO:0000313" key="1">
    <source>
        <dbReference type="EMBL" id="CAG7724716.1"/>
    </source>
</evidence>
<comment type="caution">
    <text evidence="1">The sequence shown here is derived from an EMBL/GenBank/DDBJ whole genome shotgun (WGS) entry which is preliminary data.</text>
</comment>
<proteinExistence type="predicted"/>
<dbReference type="Proteomes" id="UP000708208">
    <property type="component" value="Unassembled WGS sequence"/>
</dbReference>